<feature type="non-terminal residue" evidence="1">
    <location>
        <position position="1"/>
    </location>
</feature>
<accession>A0ABN7WA40</accession>
<comment type="caution">
    <text evidence="1">The sequence shown here is derived from an EMBL/GenBank/DDBJ whole genome shotgun (WGS) entry which is preliminary data.</text>
</comment>
<evidence type="ECO:0000313" key="2">
    <source>
        <dbReference type="Proteomes" id="UP000789901"/>
    </source>
</evidence>
<organism evidence="1 2">
    <name type="scientific">Gigaspora margarita</name>
    <dbReference type="NCBI Taxonomy" id="4874"/>
    <lineage>
        <taxon>Eukaryota</taxon>
        <taxon>Fungi</taxon>
        <taxon>Fungi incertae sedis</taxon>
        <taxon>Mucoromycota</taxon>
        <taxon>Glomeromycotina</taxon>
        <taxon>Glomeromycetes</taxon>
        <taxon>Diversisporales</taxon>
        <taxon>Gigasporaceae</taxon>
        <taxon>Gigaspora</taxon>
    </lineage>
</organism>
<sequence>SKKDLRYKIKIKETTNWMKQLYKQQKIKIFVLAYADNMIWLVANKSMLRKITEKVSEFFEINNIQINGKKSKLVILNSSVQKEESQVTFGSEIVKAENIVTTTRFLKVC</sequence>
<name>A0ABN7WA40_GIGMA</name>
<keyword evidence="2" id="KW-1185">Reference proteome</keyword>
<proteinExistence type="predicted"/>
<dbReference type="EMBL" id="CAJVQB010036467">
    <property type="protein sequence ID" value="CAG8823983.1"/>
    <property type="molecule type" value="Genomic_DNA"/>
</dbReference>
<dbReference type="Proteomes" id="UP000789901">
    <property type="component" value="Unassembled WGS sequence"/>
</dbReference>
<evidence type="ECO:0000313" key="1">
    <source>
        <dbReference type="EMBL" id="CAG8823983.1"/>
    </source>
</evidence>
<reference evidence="1 2" key="1">
    <citation type="submission" date="2021-06" db="EMBL/GenBank/DDBJ databases">
        <authorList>
            <person name="Kallberg Y."/>
            <person name="Tangrot J."/>
            <person name="Rosling A."/>
        </authorList>
    </citation>
    <scope>NUCLEOTIDE SEQUENCE [LARGE SCALE GENOMIC DNA]</scope>
    <source>
        <strain evidence="1 2">120-4 pot B 10/14</strain>
    </source>
</reference>
<protein>
    <submittedName>
        <fullName evidence="1">3825_t:CDS:1</fullName>
    </submittedName>
</protein>
<gene>
    <name evidence="1" type="ORF">GMARGA_LOCUS28464</name>
</gene>